<evidence type="ECO:0000256" key="5">
    <source>
        <dbReference type="ARBA" id="ARBA00022490"/>
    </source>
</evidence>
<dbReference type="GO" id="GO:0015031">
    <property type="term" value="P:protein transport"/>
    <property type="evidence" value="ECO:0007669"/>
    <property type="project" value="UniProtKB-KW"/>
</dbReference>
<reference evidence="12 13" key="1">
    <citation type="journal article" date="2019" name="Environ. Microbiol.">
        <title>At the nexus of three kingdoms: the genome of the mycorrhizal fungus Gigaspora margarita provides insights into plant, endobacterial and fungal interactions.</title>
        <authorList>
            <person name="Venice F."/>
            <person name="Ghignone S."/>
            <person name="Salvioli di Fossalunga A."/>
            <person name="Amselem J."/>
            <person name="Novero M."/>
            <person name="Xianan X."/>
            <person name="Sedzielewska Toro K."/>
            <person name="Morin E."/>
            <person name="Lipzen A."/>
            <person name="Grigoriev I.V."/>
            <person name="Henrissat B."/>
            <person name="Martin F.M."/>
            <person name="Bonfante P."/>
        </authorList>
    </citation>
    <scope>NUCLEOTIDE SEQUENCE [LARGE SCALE GENOMIC DNA]</scope>
    <source>
        <strain evidence="12 13">BEG34</strain>
    </source>
</reference>
<name>A0A8H4A4D9_GIGMA</name>
<dbReference type="FunFam" id="3.30.1460.50:FF:000007">
    <property type="entry name" value="Autophagy-related protein 3"/>
    <property type="match status" value="1"/>
</dbReference>
<dbReference type="GO" id="GO:0000422">
    <property type="term" value="P:autophagy of mitochondrion"/>
    <property type="evidence" value="ECO:0007669"/>
    <property type="project" value="TreeGrafter"/>
</dbReference>
<dbReference type="EMBL" id="WTPW01001747">
    <property type="protein sequence ID" value="KAF0416567.1"/>
    <property type="molecule type" value="Genomic_DNA"/>
</dbReference>
<protein>
    <recommendedName>
        <fullName evidence="3">Autophagy-related protein 3</fullName>
    </recommendedName>
    <alternativeName>
        <fullName evidence="9 10">Autophagy-related E2-like conjugation enzyme ATG3</fullName>
    </alternativeName>
</protein>
<evidence type="ECO:0000256" key="1">
    <source>
        <dbReference type="ARBA" id="ARBA00004496"/>
    </source>
</evidence>
<keyword evidence="6" id="KW-0833">Ubl conjugation pathway</keyword>
<evidence type="ECO:0000256" key="10">
    <source>
        <dbReference type="ARBA" id="ARBA00033139"/>
    </source>
</evidence>
<keyword evidence="4" id="KW-0813">Transport</keyword>
<evidence type="ECO:0000256" key="4">
    <source>
        <dbReference type="ARBA" id="ARBA00022448"/>
    </source>
</evidence>
<comment type="caution">
    <text evidence="12">The sequence shown here is derived from an EMBL/GenBank/DDBJ whole genome shotgun (WGS) entry which is preliminary data.</text>
</comment>
<comment type="subcellular location">
    <subcellularLocation>
        <location evidence="1">Cytoplasm</location>
    </subcellularLocation>
</comment>
<evidence type="ECO:0000313" key="13">
    <source>
        <dbReference type="Proteomes" id="UP000439903"/>
    </source>
</evidence>
<evidence type="ECO:0000313" key="12">
    <source>
        <dbReference type="EMBL" id="KAF0416567.1"/>
    </source>
</evidence>
<dbReference type="GO" id="GO:0005829">
    <property type="term" value="C:cytosol"/>
    <property type="evidence" value="ECO:0007669"/>
    <property type="project" value="TreeGrafter"/>
</dbReference>
<accession>A0A8H4A4D9</accession>
<dbReference type="GO" id="GO:0061723">
    <property type="term" value="P:glycophagy"/>
    <property type="evidence" value="ECO:0007669"/>
    <property type="project" value="TreeGrafter"/>
</dbReference>
<feature type="region of interest" description="Disordered" evidence="11">
    <location>
        <begin position="177"/>
        <end position="205"/>
    </location>
</feature>
<gene>
    <name evidence="12" type="ORF">F8M41_007403</name>
</gene>
<dbReference type="AlphaFoldDB" id="A0A8H4A4D9"/>
<dbReference type="InterPro" id="IPR007135">
    <property type="entry name" value="Atg3/Atg10"/>
</dbReference>
<sequence length="349" mass="39765">MHKLPFSIVTTKIMNSVQSLFFGIREYLSPVLKNSKFKETGCITPEEFIAAGDFLVYKCPTWKWESGEVSKRRDYLPIEKQFLITKNVPCLRRVKQMEYTDEDAETQIETENGEDAWVATHSGRATTNIEEIAQIEGEEDEISKTISNIVLDDANANDKEEVDVPDINDIPDMDDIGDGVAEEDDPATLADASNTGTSAHDDGPSDKILQVRTYDVFITYDKYYQTPRMWLFGYDEHRRPLTSIQTFEDISQDYAKKTVTIETHPHLNMSLASIHPCRHAQVMKKIIEKMNEESIKKFELLQQQFGNAADSNAPPAEQAQVRVDQYLIIFLKFMSSVVPTIDYDHTICA</sequence>
<proteinExistence type="inferred from homology"/>
<keyword evidence="7" id="KW-0653">Protein transport</keyword>
<dbReference type="GO" id="GO:0019776">
    <property type="term" value="F:Atg8-family ligase activity"/>
    <property type="evidence" value="ECO:0007669"/>
    <property type="project" value="TreeGrafter"/>
</dbReference>
<dbReference type="Pfam" id="PF03987">
    <property type="entry name" value="Autophagy_act_C"/>
    <property type="match status" value="1"/>
</dbReference>
<dbReference type="GO" id="GO:0000407">
    <property type="term" value="C:phagophore assembly site"/>
    <property type="evidence" value="ECO:0007669"/>
    <property type="project" value="TreeGrafter"/>
</dbReference>
<evidence type="ECO:0000256" key="3">
    <source>
        <dbReference type="ARBA" id="ARBA00018067"/>
    </source>
</evidence>
<evidence type="ECO:0000256" key="8">
    <source>
        <dbReference type="ARBA" id="ARBA00023006"/>
    </source>
</evidence>
<dbReference type="GO" id="GO:0044804">
    <property type="term" value="P:nucleophagy"/>
    <property type="evidence" value="ECO:0007669"/>
    <property type="project" value="TreeGrafter"/>
</dbReference>
<evidence type="ECO:0000256" key="6">
    <source>
        <dbReference type="ARBA" id="ARBA00022786"/>
    </source>
</evidence>
<dbReference type="PANTHER" id="PTHR12866">
    <property type="entry name" value="UBIQUITIN-LIKE-CONJUGATING ENZYME ATG3"/>
    <property type="match status" value="1"/>
</dbReference>
<evidence type="ECO:0000256" key="7">
    <source>
        <dbReference type="ARBA" id="ARBA00022927"/>
    </source>
</evidence>
<dbReference type="Proteomes" id="UP000439903">
    <property type="component" value="Unassembled WGS sequence"/>
</dbReference>
<organism evidence="12 13">
    <name type="scientific">Gigaspora margarita</name>
    <dbReference type="NCBI Taxonomy" id="4874"/>
    <lineage>
        <taxon>Eukaryota</taxon>
        <taxon>Fungi</taxon>
        <taxon>Fungi incertae sedis</taxon>
        <taxon>Mucoromycota</taxon>
        <taxon>Glomeromycotina</taxon>
        <taxon>Glomeromycetes</taxon>
        <taxon>Diversisporales</taxon>
        <taxon>Gigasporaceae</taxon>
        <taxon>Gigaspora</taxon>
    </lineage>
</organism>
<feature type="compositionally biased region" description="Acidic residues" evidence="11">
    <location>
        <begin position="177"/>
        <end position="186"/>
    </location>
</feature>
<evidence type="ECO:0000256" key="11">
    <source>
        <dbReference type="SAM" id="MobiDB-lite"/>
    </source>
</evidence>
<evidence type="ECO:0000256" key="9">
    <source>
        <dbReference type="ARBA" id="ARBA00032144"/>
    </source>
</evidence>
<keyword evidence="13" id="KW-1185">Reference proteome</keyword>
<dbReference type="Gene3D" id="3.30.1460.50">
    <property type="match status" value="1"/>
</dbReference>
<dbReference type="GO" id="GO:0000045">
    <property type="term" value="P:autophagosome assembly"/>
    <property type="evidence" value="ECO:0007669"/>
    <property type="project" value="TreeGrafter"/>
</dbReference>
<dbReference type="PANTHER" id="PTHR12866:SF2">
    <property type="entry name" value="UBIQUITIN-LIKE-CONJUGATING ENZYME ATG3"/>
    <property type="match status" value="1"/>
</dbReference>
<evidence type="ECO:0000256" key="2">
    <source>
        <dbReference type="ARBA" id="ARBA00007683"/>
    </source>
</evidence>
<comment type="similarity">
    <text evidence="2">Belongs to the ATG3 family.</text>
</comment>
<keyword evidence="5" id="KW-0963">Cytoplasm</keyword>
<dbReference type="OrthoDB" id="1584384at2759"/>
<keyword evidence="8" id="KW-0072">Autophagy</keyword>